<gene>
    <name evidence="4" type="ORF">EC912_104289</name>
</gene>
<accession>A0A4R3YP92</accession>
<sequence>MNRKTLRRAVFGALALLGLVSAAHAQTLDEIPRTMIVTSDPQYPWTDKMDQGNSDESDSKKERRSEELIREQYNSIAGYRRARPGMNIPVVINGDLTAYGHGWQRSKMSSLYRILGDNYYLGLGNHDYDNNIRQSNGSGCANNGCARDSLDGLRDHVKSRNVLAFDFTDHTGAFGGEFDGSYAYAFEAKGFERVANIQLNNYPTYEVSFTTNKTFNYKFNVTSSLPWLHELMPRLNASTRDFDFMLIHVHQPEWDAGSGNAFTELVRANKVPVVFAGHLHGRMGRYYSRNFGNVPVFLSGSASQRTYLIVEHYPKAKVLRVYGVRNNDPENKQLIEEIQVPGQG</sequence>
<comment type="caution">
    <text evidence="4">The sequence shown here is derived from an EMBL/GenBank/DDBJ whole genome shotgun (WGS) entry which is preliminary data.</text>
</comment>
<evidence type="ECO:0000259" key="3">
    <source>
        <dbReference type="Pfam" id="PF00149"/>
    </source>
</evidence>
<reference evidence="4 5" key="1">
    <citation type="submission" date="2019-03" db="EMBL/GenBank/DDBJ databases">
        <title>Above-ground endophytic microbial communities from plants in different locations in the United States.</title>
        <authorList>
            <person name="Frank C."/>
        </authorList>
    </citation>
    <scope>NUCLEOTIDE SEQUENCE [LARGE SCALE GENOMIC DNA]</scope>
    <source>
        <strain evidence="4 5">LP_13_YM</strain>
    </source>
</reference>
<evidence type="ECO:0000313" key="4">
    <source>
        <dbReference type="EMBL" id="TCV94092.1"/>
    </source>
</evidence>
<dbReference type="InterPro" id="IPR004843">
    <property type="entry name" value="Calcineurin-like_PHP"/>
</dbReference>
<dbReference type="Proteomes" id="UP000295645">
    <property type="component" value="Unassembled WGS sequence"/>
</dbReference>
<dbReference type="SUPFAM" id="SSF56300">
    <property type="entry name" value="Metallo-dependent phosphatases"/>
    <property type="match status" value="1"/>
</dbReference>
<feature type="chain" id="PRO_5020513274" evidence="2">
    <location>
        <begin position="26"/>
        <end position="344"/>
    </location>
</feature>
<protein>
    <submittedName>
        <fullName evidence="4">Calcineurin-like phosphoesterase family protein</fullName>
    </submittedName>
</protein>
<evidence type="ECO:0000256" key="2">
    <source>
        <dbReference type="SAM" id="SignalP"/>
    </source>
</evidence>
<evidence type="ECO:0000313" key="5">
    <source>
        <dbReference type="Proteomes" id="UP000295645"/>
    </source>
</evidence>
<name>A0A4R3YP92_9GAMM</name>
<dbReference type="InterPro" id="IPR029052">
    <property type="entry name" value="Metallo-depent_PP-like"/>
</dbReference>
<organism evidence="4 5">
    <name type="scientific">Luteibacter rhizovicinus</name>
    <dbReference type="NCBI Taxonomy" id="242606"/>
    <lineage>
        <taxon>Bacteria</taxon>
        <taxon>Pseudomonadati</taxon>
        <taxon>Pseudomonadota</taxon>
        <taxon>Gammaproteobacteria</taxon>
        <taxon>Lysobacterales</taxon>
        <taxon>Rhodanobacteraceae</taxon>
        <taxon>Luteibacter</taxon>
    </lineage>
</organism>
<dbReference type="GO" id="GO:0016787">
    <property type="term" value="F:hydrolase activity"/>
    <property type="evidence" value="ECO:0007669"/>
    <property type="project" value="InterPro"/>
</dbReference>
<feature type="region of interest" description="Disordered" evidence="1">
    <location>
        <begin position="40"/>
        <end position="67"/>
    </location>
</feature>
<dbReference type="Pfam" id="PF00149">
    <property type="entry name" value="Metallophos"/>
    <property type="match status" value="1"/>
</dbReference>
<proteinExistence type="predicted"/>
<feature type="domain" description="Calcineurin-like phosphoesterase" evidence="3">
    <location>
        <begin position="90"/>
        <end position="281"/>
    </location>
</feature>
<dbReference type="RefSeq" id="WP_165973581.1">
    <property type="nucleotide sequence ID" value="NZ_SMCS01000004.1"/>
</dbReference>
<dbReference type="EMBL" id="SMCS01000004">
    <property type="protein sequence ID" value="TCV94092.1"/>
    <property type="molecule type" value="Genomic_DNA"/>
</dbReference>
<dbReference type="AlphaFoldDB" id="A0A4R3YP92"/>
<keyword evidence="2" id="KW-0732">Signal</keyword>
<evidence type="ECO:0000256" key="1">
    <source>
        <dbReference type="SAM" id="MobiDB-lite"/>
    </source>
</evidence>
<feature type="compositionally biased region" description="Basic and acidic residues" evidence="1">
    <location>
        <begin position="57"/>
        <end position="67"/>
    </location>
</feature>
<keyword evidence="5" id="KW-1185">Reference proteome</keyword>
<feature type="signal peptide" evidence="2">
    <location>
        <begin position="1"/>
        <end position="25"/>
    </location>
</feature>
<dbReference type="Gene3D" id="3.60.21.10">
    <property type="match status" value="1"/>
</dbReference>